<dbReference type="AlphaFoldDB" id="A0A5D4XGQ5"/>
<keyword evidence="3" id="KW-1185">Reference proteome</keyword>
<organism evidence="2 3">
    <name type="scientific">Luteimonas viscosa</name>
    <dbReference type="NCBI Taxonomy" id="1132694"/>
    <lineage>
        <taxon>Bacteria</taxon>
        <taxon>Pseudomonadati</taxon>
        <taxon>Pseudomonadota</taxon>
        <taxon>Gammaproteobacteria</taxon>
        <taxon>Lysobacterales</taxon>
        <taxon>Lysobacteraceae</taxon>
        <taxon>Luteimonas</taxon>
    </lineage>
</organism>
<dbReference type="EMBL" id="VTFT01000002">
    <property type="protein sequence ID" value="TYT23826.1"/>
    <property type="molecule type" value="Genomic_DNA"/>
</dbReference>
<accession>A0A5D4XGQ5</accession>
<evidence type="ECO:0000313" key="3">
    <source>
        <dbReference type="Proteomes" id="UP000324973"/>
    </source>
</evidence>
<dbReference type="Proteomes" id="UP000324973">
    <property type="component" value="Unassembled WGS sequence"/>
</dbReference>
<comment type="caution">
    <text evidence="2">The sequence shown here is derived from an EMBL/GenBank/DDBJ whole genome shotgun (WGS) entry which is preliminary data.</text>
</comment>
<reference evidence="2 3" key="1">
    <citation type="submission" date="2019-08" db="EMBL/GenBank/DDBJ databases">
        <title>Luteimonas viscosus sp. nov., isolated from soil of a sunflower field.</title>
        <authorList>
            <person name="Jianli Z."/>
            <person name="Ying Z."/>
        </authorList>
    </citation>
    <scope>NUCLEOTIDE SEQUENCE [LARGE SCALE GENOMIC DNA]</scope>
    <source>
        <strain evidence="2 3">XBU10</strain>
    </source>
</reference>
<evidence type="ECO:0000259" key="1">
    <source>
        <dbReference type="Pfam" id="PF14065"/>
    </source>
</evidence>
<feature type="domain" description="Pvc16 N-terminal" evidence="1">
    <location>
        <begin position="9"/>
        <end position="210"/>
    </location>
</feature>
<protein>
    <submittedName>
        <fullName evidence="2">DUF4255 domain-containing protein</fullName>
    </submittedName>
</protein>
<dbReference type="Pfam" id="PF14065">
    <property type="entry name" value="Pvc16_N"/>
    <property type="match status" value="1"/>
</dbReference>
<name>A0A5D4XGQ5_9GAMM</name>
<dbReference type="OrthoDB" id="527247at2"/>
<dbReference type="RefSeq" id="WP_149104526.1">
    <property type="nucleotide sequence ID" value="NZ_VTFT01000002.1"/>
</dbReference>
<proteinExistence type="predicted"/>
<sequence>MSSPLAIGAVSAVLRNLLDDAMITSVAPALGTTITVTAVAPDTIDLDDEQMAPRLNLFLHQVTHNAAWRNTALPSRNGAGERMTNGPLALDLHYLVTAYGRGDFQAEILLGHAMHVLHERPWLDRASIRDALSPGPLDLGMFPPQIQALSQSDLADQLEAIKITPAALGIDEMSKLWSAIQTHYRPSAAYQVSVVLIEGTRPGVSPLPVLSRGRVDPATQRDAGVLVNPDLLPSVPTLMQALPPQMQKTARLGDTIEVSGIRLAGADPQVRLHHRLRETPIELPAALDADGRGLQFDLPDDAAAQADLPAGTWQLSLVLTPAGESEPRETNAIPLLLSARPMIEASGPPLGLPAISIVRSADPPRVRVTLASQPRVRPQQQAVLMLGARQCHANHRAAAGDPLVFDFPGTLAADNHYLRLRVDGVDSELVLQAPDQAPVFDPDMLVTVPA</sequence>
<evidence type="ECO:0000313" key="2">
    <source>
        <dbReference type="EMBL" id="TYT23826.1"/>
    </source>
</evidence>
<dbReference type="InterPro" id="IPR025351">
    <property type="entry name" value="Pvc16_N"/>
</dbReference>
<gene>
    <name evidence="2" type="ORF">FZO89_16550</name>
</gene>